<keyword evidence="2" id="KW-1185">Reference proteome</keyword>
<evidence type="ECO:0000313" key="1">
    <source>
        <dbReference type="EMBL" id="QPB11938.1"/>
    </source>
</evidence>
<name>A0A873WRP2_9CAUD</name>
<sequence>MVNYGILNNICQQIRSLGFDVRGKTDETRVVGLYYVGFEVDGICSYGCWRSDEQVAVNQAADKLRAVHEALVYWSNKSR</sequence>
<evidence type="ECO:0000313" key="2">
    <source>
        <dbReference type="Proteomes" id="UP000663070"/>
    </source>
</evidence>
<dbReference type="Proteomes" id="UP000663070">
    <property type="component" value="Segment"/>
</dbReference>
<reference evidence="1" key="1">
    <citation type="submission" date="2020-10" db="EMBL/GenBank/DDBJ databases">
        <title>Novel bacteriophages targeting Providencia spp. as potential agents for phage therapy.</title>
        <authorList>
            <person name="Rakov C."/>
            <person name="Alkalay-Oren S."/>
            <person name="Coppenhagen-Glazer S."/>
            <person name="Hazan R."/>
        </authorList>
    </citation>
    <scope>NUCLEOTIDE SEQUENCE</scope>
</reference>
<dbReference type="EMBL" id="MW057854">
    <property type="protein sequence ID" value="QPB11938.1"/>
    <property type="molecule type" value="Genomic_DNA"/>
</dbReference>
<proteinExistence type="predicted"/>
<accession>A0A873WRP2</accession>
<organism evidence="1 2">
    <name type="scientific">Providencia phage PSTCR2</name>
    <dbReference type="NCBI Taxonomy" id="2783544"/>
    <lineage>
        <taxon>Viruses</taxon>
        <taxon>Duplodnaviria</taxon>
        <taxon>Heunggongvirae</taxon>
        <taxon>Uroviricota</taxon>
        <taxon>Caudoviricetes</taxon>
        <taxon>Autographivirales</taxon>
        <taxon>Autotranscriptaviridae</taxon>
        <taxon>Studiervirinae</taxon>
        <taxon>Solymavirus</taxon>
        <taxon>Solymavirus PSTCR2</taxon>
    </lineage>
</organism>
<protein>
    <submittedName>
        <fullName evidence="1">Uncharacterized protein</fullName>
    </submittedName>
</protein>